<comment type="subcellular location">
    <subcellularLocation>
        <location evidence="1">Cell membrane</location>
        <topology evidence="1">Multi-pass membrane protein</topology>
    </subcellularLocation>
</comment>
<keyword evidence="4 7" id="KW-0812">Transmembrane</keyword>
<gene>
    <name evidence="9" type="ORF">GCM10014715_37500</name>
</gene>
<accession>A0A918ZYQ1</accession>
<organism evidence="9 10">
    <name type="scientific">Streptomyces spiralis</name>
    <dbReference type="NCBI Taxonomy" id="66376"/>
    <lineage>
        <taxon>Bacteria</taxon>
        <taxon>Bacillati</taxon>
        <taxon>Actinomycetota</taxon>
        <taxon>Actinomycetes</taxon>
        <taxon>Kitasatosporales</taxon>
        <taxon>Streptomycetaceae</taxon>
        <taxon>Streptomyces</taxon>
    </lineage>
</organism>
<evidence type="ECO:0000256" key="1">
    <source>
        <dbReference type="ARBA" id="ARBA00004651"/>
    </source>
</evidence>
<feature type="transmembrane region" description="Helical" evidence="7">
    <location>
        <begin position="43"/>
        <end position="62"/>
    </location>
</feature>
<keyword evidence="2" id="KW-0813">Transport</keyword>
<feature type="transmembrane region" description="Helical" evidence="7">
    <location>
        <begin position="12"/>
        <end position="31"/>
    </location>
</feature>
<keyword evidence="6 7" id="KW-0472">Membrane</keyword>
<sequence>MSFLRPRFKGERALITGIAIDATGSGMYVPFNLIFFKHVTHLPLAQIGAVLTVTSLIAMAALPLGGSAVDRFGALKVLIVLYLLRALGFALYPLAHDLPLFAVLALITAAGTRAAPSTLQARFAELLEGTDRDRMQALSRSLGNAGLGGGTLIASVILATLGNSGYVVAAWLNTASFVIAAVLATRTPASPDADRKRAARSGGYKLVARDRPFLALALANLSVAIGYTSLTILIPVYATDWLHIPQGLIGSSFIVNTLLCATLGVPVAAFARRRFRTRNRMATAGVALFVTAFVGQAVLGTVRPHNTTVAMAVVLACVVVATFAELVHSPAASTLAQSAAPAELRGRYLAAYQSSWALANALAPSVFTALVAVDGRLPWLVITATALLGGTVLRLTERSLPAAAVYFEPPAPAATAGVPAAGR</sequence>
<evidence type="ECO:0000259" key="8">
    <source>
        <dbReference type="PROSITE" id="PS50850"/>
    </source>
</evidence>
<evidence type="ECO:0000256" key="7">
    <source>
        <dbReference type="SAM" id="Phobius"/>
    </source>
</evidence>
<evidence type="ECO:0000256" key="5">
    <source>
        <dbReference type="ARBA" id="ARBA00022989"/>
    </source>
</evidence>
<reference evidence="9" key="2">
    <citation type="submission" date="2020-09" db="EMBL/GenBank/DDBJ databases">
        <authorList>
            <person name="Sun Q."/>
            <person name="Ohkuma M."/>
        </authorList>
    </citation>
    <scope>NUCLEOTIDE SEQUENCE</scope>
    <source>
        <strain evidence="9">JCM 3302</strain>
    </source>
</reference>
<feature type="transmembrane region" description="Helical" evidence="7">
    <location>
        <begin position="165"/>
        <end position="185"/>
    </location>
</feature>
<evidence type="ECO:0000313" key="10">
    <source>
        <dbReference type="Proteomes" id="UP000641386"/>
    </source>
</evidence>
<feature type="domain" description="Major facilitator superfamily (MFS) profile" evidence="8">
    <location>
        <begin position="1"/>
        <end position="401"/>
    </location>
</feature>
<dbReference type="PROSITE" id="PS50850">
    <property type="entry name" value="MFS"/>
    <property type="match status" value="1"/>
</dbReference>
<evidence type="ECO:0000256" key="4">
    <source>
        <dbReference type="ARBA" id="ARBA00022692"/>
    </source>
</evidence>
<evidence type="ECO:0000256" key="3">
    <source>
        <dbReference type="ARBA" id="ARBA00022475"/>
    </source>
</evidence>
<protein>
    <submittedName>
        <fullName evidence="9">MFS transporter</fullName>
    </submittedName>
</protein>
<feature type="transmembrane region" description="Helical" evidence="7">
    <location>
        <begin position="74"/>
        <end position="92"/>
    </location>
</feature>
<feature type="transmembrane region" description="Helical" evidence="7">
    <location>
        <begin position="98"/>
        <end position="116"/>
    </location>
</feature>
<dbReference type="RefSeq" id="WP_189901666.1">
    <property type="nucleotide sequence ID" value="NZ_BNBC01000016.1"/>
</dbReference>
<dbReference type="GO" id="GO:0022857">
    <property type="term" value="F:transmembrane transporter activity"/>
    <property type="evidence" value="ECO:0007669"/>
    <property type="project" value="InterPro"/>
</dbReference>
<dbReference type="InterPro" id="IPR020846">
    <property type="entry name" value="MFS_dom"/>
</dbReference>
<reference evidence="9" key="1">
    <citation type="journal article" date="2014" name="Int. J. Syst. Evol. Microbiol.">
        <title>Complete genome sequence of Corynebacterium casei LMG S-19264T (=DSM 44701T), isolated from a smear-ripened cheese.</title>
        <authorList>
            <consortium name="US DOE Joint Genome Institute (JGI-PGF)"/>
            <person name="Walter F."/>
            <person name="Albersmeier A."/>
            <person name="Kalinowski J."/>
            <person name="Ruckert C."/>
        </authorList>
    </citation>
    <scope>NUCLEOTIDE SEQUENCE</scope>
    <source>
        <strain evidence="9">JCM 3302</strain>
    </source>
</reference>
<dbReference type="InterPro" id="IPR011701">
    <property type="entry name" value="MFS"/>
</dbReference>
<dbReference type="AlphaFoldDB" id="A0A918ZYQ1"/>
<dbReference type="GO" id="GO:0005886">
    <property type="term" value="C:plasma membrane"/>
    <property type="evidence" value="ECO:0007669"/>
    <property type="project" value="UniProtKB-SubCell"/>
</dbReference>
<dbReference type="Proteomes" id="UP000641386">
    <property type="component" value="Unassembled WGS sequence"/>
</dbReference>
<feature type="transmembrane region" description="Helical" evidence="7">
    <location>
        <begin position="213"/>
        <end position="237"/>
    </location>
</feature>
<name>A0A918ZYQ1_9ACTN</name>
<dbReference type="SUPFAM" id="SSF103473">
    <property type="entry name" value="MFS general substrate transporter"/>
    <property type="match status" value="1"/>
</dbReference>
<dbReference type="PANTHER" id="PTHR23517:SF2">
    <property type="entry name" value="MULTIDRUG RESISTANCE PROTEIN MDTH"/>
    <property type="match status" value="1"/>
</dbReference>
<keyword evidence="3" id="KW-1003">Cell membrane</keyword>
<keyword evidence="10" id="KW-1185">Reference proteome</keyword>
<feature type="transmembrane region" description="Helical" evidence="7">
    <location>
        <begin position="308"/>
        <end position="327"/>
    </location>
</feature>
<evidence type="ECO:0000313" key="9">
    <source>
        <dbReference type="EMBL" id="GHE78740.1"/>
    </source>
</evidence>
<dbReference type="InterPro" id="IPR050171">
    <property type="entry name" value="MFS_Transporters"/>
</dbReference>
<dbReference type="Pfam" id="PF07690">
    <property type="entry name" value="MFS_1"/>
    <property type="match status" value="1"/>
</dbReference>
<feature type="transmembrane region" description="Helical" evidence="7">
    <location>
        <begin position="282"/>
        <end position="302"/>
    </location>
</feature>
<dbReference type="InterPro" id="IPR036259">
    <property type="entry name" value="MFS_trans_sf"/>
</dbReference>
<comment type="caution">
    <text evidence="9">The sequence shown here is derived from an EMBL/GenBank/DDBJ whole genome shotgun (WGS) entry which is preliminary data.</text>
</comment>
<feature type="transmembrane region" description="Helical" evidence="7">
    <location>
        <begin position="249"/>
        <end position="270"/>
    </location>
</feature>
<evidence type="ECO:0000256" key="2">
    <source>
        <dbReference type="ARBA" id="ARBA00022448"/>
    </source>
</evidence>
<feature type="transmembrane region" description="Helical" evidence="7">
    <location>
        <begin position="137"/>
        <end position="159"/>
    </location>
</feature>
<keyword evidence="5 7" id="KW-1133">Transmembrane helix</keyword>
<evidence type="ECO:0000256" key="6">
    <source>
        <dbReference type="ARBA" id="ARBA00023136"/>
    </source>
</evidence>
<dbReference type="EMBL" id="BNBC01000016">
    <property type="protein sequence ID" value="GHE78740.1"/>
    <property type="molecule type" value="Genomic_DNA"/>
</dbReference>
<proteinExistence type="predicted"/>
<dbReference type="Gene3D" id="1.20.1250.20">
    <property type="entry name" value="MFS general substrate transporter like domains"/>
    <property type="match status" value="1"/>
</dbReference>
<dbReference type="PANTHER" id="PTHR23517">
    <property type="entry name" value="RESISTANCE PROTEIN MDTM, PUTATIVE-RELATED-RELATED"/>
    <property type="match status" value="1"/>
</dbReference>